<sequence length="109" mass="12313">MNSLNELLAILSIIVAIILVIFIIARYTYLIKKTMMEHGIYQEQQNSKFKYLDIGCIVFGLGIGLLTSSIFTTMKITEDTMDLLVWGTILVFAAGGLVLAHFIRKRLEK</sequence>
<evidence type="ECO:0000313" key="3">
    <source>
        <dbReference type="Proteomes" id="UP000184432"/>
    </source>
</evidence>
<dbReference type="EMBL" id="FQYP01000005">
    <property type="protein sequence ID" value="SHJ08108.1"/>
    <property type="molecule type" value="Genomic_DNA"/>
</dbReference>
<gene>
    <name evidence="2" type="ORF">SAMN04488508_105224</name>
</gene>
<feature type="transmembrane region" description="Helical" evidence="1">
    <location>
        <begin position="51"/>
        <end position="71"/>
    </location>
</feature>
<dbReference type="STRING" id="570521.SAMN04488508_105224"/>
<dbReference type="Proteomes" id="UP000184432">
    <property type="component" value="Unassembled WGS sequence"/>
</dbReference>
<evidence type="ECO:0000256" key="1">
    <source>
        <dbReference type="SAM" id="Phobius"/>
    </source>
</evidence>
<dbReference type="AlphaFoldDB" id="A0A1M6GDV3"/>
<evidence type="ECO:0000313" key="2">
    <source>
        <dbReference type="EMBL" id="SHJ08108.1"/>
    </source>
</evidence>
<protein>
    <submittedName>
        <fullName evidence="2">Uncharacterized protein</fullName>
    </submittedName>
</protein>
<reference evidence="3" key="1">
    <citation type="submission" date="2016-11" db="EMBL/GenBank/DDBJ databases">
        <authorList>
            <person name="Varghese N."/>
            <person name="Submissions S."/>
        </authorList>
    </citation>
    <scope>NUCLEOTIDE SEQUENCE [LARGE SCALE GENOMIC DNA]</scope>
    <source>
        <strain evidence="3">DSM 22623</strain>
    </source>
</reference>
<dbReference type="RefSeq" id="WP_073316425.1">
    <property type="nucleotide sequence ID" value="NZ_FQYP01000005.1"/>
</dbReference>
<organism evidence="2 3">
    <name type="scientific">Aquimarina spongiae</name>
    <dbReference type="NCBI Taxonomy" id="570521"/>
    <lineage>
        <taxon>Bacteria</taxon>
        <taxon>Pseudomonadati</taxon>
        <taxon>Bacteroidota</taxon>
        <taxon>Flavobacteriia</taxon>
        <taxon>Flavobacteriales</taxon>
        <taxon>Flavobacteriaceae</taxon>
        <taxon>Aquimarina</taxon>
    </lineage>
</organism>
<keyword evidence="3" id="KW-1185">Reference proteome</keyword>
<feature type="transmembrane region" description="Helical" evidence="1">
    <location>
        <begin position="83"/>
        <end position="103"/>
    </location>
</feature>
<dbReference type="OrthoDB" id="1163623at2"/>
<keyword evidence="1" id="KW-0812">Transmembrane</keyword>
<accession>A0A1M6GDV3</accession>
<keyword evidence="1" id="KW-0472">Membrane</keyword>
<proteinExistence type="predicted"/>
<feature type="transmembrane region" description="Helical" evidence="1">
    <location>
        <begin position="6"/>
        <end position="30"/>
    </location>
</feature>
<keyword evidence="1" id="KW-1133">Transmembrane helix</keyword>
<name>A0A1M6GDV3_9FLAO</name>